<organism evidence="5 6">
    <name type="scientific">Streptomyces pyxinicus</name>
    <dbReference type="NCBI Taxonomy" id="2970331"/>
    <lineage>
        <taxon>Bacteria</taxon>
        <taxon>Bacillati</taxon>
        <taxon>Actinomycetota</taxon>
        <taxon>Actinomycetes</taxon>
        <taxon>Kitasatosporales</taxon>
        <taxon>Streptomycetaceae</taxon>
        <taxon>Streptomyces</taxon>
    </lineage>
</organism>
<feature type="domain" description="Glutamate/phenylalanine/leucine/valine/L-tryptophan dehydrogenase C-terminal" evidence="4">
    <location>
        <begin position="160"/>
        <end position="391"/>
    </location>
</feature>
<dbReference type="PROSITE" id="PS00074">
    <property type="entry name" value="GLFV_DEHYDROGENASE"/>
    <property type="match status" value="1"/>
</dbReference>
<dbReference type="InterPro" id="IPR014362">
    <property type="entry name" value="Glu_DH"/>
</dbReference>
<dbReference type="InterPro" id="IPR033524">
    <property type="entry name" value="Glu/Leu/Phe/Val_DH_AS"/>
</dbReference>
<keyword evidence="6" id="KW-1185">Reference proteome</keyword>
<accession>A0ABT2AU93</accession>
<evidence type="ECO:0000256" key="1">
    <source>
        <dbReference type="ARBA" id="ARBA00006382"/>
    </source>
</evidence>
<dbReference type="CDD" id="cd01076">
    <property type="entry name" value="NAD_bind_1_Glu_DH"/>
    <property type="match status" value="1"/>
</dbReference>
<evidence type="ECO:0000313" key="6">
    <source>
        <dbReference type="Proteomes" id="UP001205612"/>
    </source>
</evidence>
<evidence type="ECO:0000256" key="3">
    <source>
        <dbReference type="PIRNR" id="PIRNR000185"/>
    </source>
</evidence>
<dbReference type="SUPFAM" id="SSF53223">
    <property type="entry name" value="Aminoacid dehydrogenase-like, N-terminal domain"/>
    <property type="match status" value="1"/>
</dbReference>
<reference evidence="5 6" key="1">
    <citation type="submission" date="2022-08" db="EMBL/GenBank/DDBJ databases">
        <authorList>
            <person name="Somphong A."/>
            <person name="Phongsopitanun W."/>
        </authorList>
    </citation>
    <scope>NUCLEOTIDE SEQUENCE [LARGE SCALE GENOMIC DNA]</scope>
    <source>
        <strain evidence="5 6">LP11</strain>
    </source>
</reference>
<dbReference type="Proteomes" id="UP001205612">
    <property type="component" value="Unassembled WGS sequence"/>
</dbReference>
<dbReference type="InterPro" id="IPR006097">
    <property type="entry name" value="Glu/Leu/Phe/Val/Trp_DH_dimer"/>
</dbReference>
<dbReference type="InterPro" id="IPR036291">
    <property type="entry name" value="NAD(P)-bd_dom_sf"/>
</dbReference>
<dbReference type="Gene3D" id="3.40.50.720">
    <property type="entry name" value="NAD(P)-binding Rossmann-like Domain"/>
    <property type="match status" value="1"/>
</dbReference>
<dbReference type="EMBL" id="JANUGP010000001">
    <property type="protein sequence ID" value="MCS0599824.1"/>
    <property type="molecule type" value="Genomic_DNA"/>
</dbReference>
<dbReference type="InterPro" id="IPR033922">
    <property type="entry name" value="NAD_bind_Glu_DH"/>
</dbReference>
<comment type="similarity">
    <text evidence="1 3">Belongs to the Glu/Leu/Phe/Val dehydrogenases family.</text>
</comment>
<dbReference type="InterPro" id="IPR046346">
    <property type="entry name" value="Aminoacid_DH-like_N_sf"/>
</dbReference>
<dbReference type="Pfam" id="PF02812">
    <property type="entry name" value="ELFV_dehydrog_N"/>
    <property type="match status" value="1"/>
</dbReference>
<dbReference type="PIRSF" id="PIRSF000185">
    <property type="entry name" value="Glu_DH"/>
    <property type="match status" value="1"/>
</dbReference>
<dbReference type="RefSeq" id="WP_258776045.1">
    <property type="nucleotide sequence ID" value="NZ_JANUGP010000001.1"/>
</dbReference>
<dbReference type="SUPFAM" id="SSF51735">
    <property type="entry name" value="NAD(P)-binding Rossmann-fold domains"/>
    <property type="match status" value="1"/>
</dbReference>
<protein>
    <recommendedName>
        <fullName evidence="3">Glutamate dehydrogenase</fullName>
    </recommendedName>
</protein>
<keyword evidence="2 3" id="KW-0560">Oxidoreductase</keyword>
<evidence type="ECO:0000256" key="2">
    <source>
        <dbReference type="ARBA" id="ARBA00023002"/>
    </source>
</evidence>
<proteinExistence type="inferred from homology"/>
<dbReference type="PANTHER" id="PTHR11606">
    <property type="entry name" value="GLUTAMATE DEHYDROGENASE"/>
    <property type="match status" value="1"/>
</dbReference>
<dbReference type="Gene3D" id="3.40.50.10860">
    <property type="entry name" value="Leucine Dehydrogenase, chain A, domain 1"/>
    <property type="match status" value="1"/>
</dbReference>
<evidence type="ECO:0000313" key="5">
    <source>
        <dbReference type="EMBL" id="MCS0599824.1"/>
    </source>
</evidence>
<dbReference type="PANTHER" id="PTHR11606:SF13">
    <property type="entry name" value="GLUTAMATE DEHYDROGENASE 1, MITOCHONDRIAL"/>
    <property type="match status" value="1"/>
</dbReference>
<name>A0ABT2AU93_9ACTN</name>
<dbReference type="InterPro" id="IPR006096">
    <property type="entry name" value="Glu/Leu/Phe/Val/Trp_DH_C"/>
</dbReference>
<gene>
    <name evidence="5" type="ORF">NX794_01010</name>
</gene>
<evidence type="ECO:0000259" key="4">
    <source>
        <dbReference type="SMART" id="SM00839"/>
    </source>
</evidence>
<comment type="caution">
    <text evidence="5">The sequence shown here is derived from an EMBL/GenBank/DDBJ whole genome shotgun (WGS) entry which is preliminary data.</text>
</comment>
<sequence>MTASAPLMSLVWTDHVTGRRGFLVVDRLVRGVASGGLRMRPGCTLDEVAALARGMSMKEALHYDPRSRYVPLGGAKGGIDCDPRDPAAYGLLVRYLRAMRPYIERVWTTGEDLGLTQDLVDRAAAEAGLVSSVQAVYPLLEDEAAARRRLADAFAIEVDGIGLDELAGGCGVAESLLTALDRAGVPYGGTRVAVQGFGTMGGATARFLARAGLTVVAVADVRGTVARPAGLDVEALLAARDAHGTVDRRALRPGDRELPRDAWLSVEAEVLVPAAVSYAIGPAEQERVGARWIVEAANMPVLPEAETALAARGVTVLPDVVVNSGTNAWWWWTLFGDIGAAADEAFGHVRRSMRALVGQVLDRAEADGTTPRAAAHALVADRLPVIAERFGWYR</sequence>
<dbReference type="SMART" id="SM00839">
    <property type="entry name" value="ELFV_dehydrog"/>
    <property type="match status" value="1"/>
</dbReference>
<dbReference type="Pfam" id="PF00208">
    <property type="entry name" value="ELFV_dehydrog"/>
    <property type="match status" value="1"/>
</dbReference>